<reference evidence="1" key="1">
    <citation type="submission" date="2019-03" db="EMBL/GenBank/DDBJ databases">
        <title>Lake Tanganyika Metagenome-Assembled Genomes (MAGs).</title>
        <authorList>
            <person name="Tran P."/>
        </authorList>
    </citation>
    <scope>NUCLEOTIDE SEQUENCE</scope>
    <source>
        <strain evidence="1">K_DeepCast_65m_m2_066</strain>
    </source>
</reference>
<protein>
    <submittedName>
        <fullName evidence="1">Uncharacterized protein</fullName>
    </submittedName>
</protein>
<organism evidence="1 2">
    <name type="scientific">Tectimicrobiota bacterium</name>
    <dbReference type="NCBI Taxonomy" id="2528274"/>
    <lineage>
        <taxon>Bacteria</taxon>
        <taxon>Pseudomonadati</taxon>
        <taxon>Nitrospinota/Tectimicrobiota group</taxon>
        <taxon>Candidatus Tectimicrobiota</taxon>
    </lineage>
</organism>
<evidence type="ECO:0000313" key="1">
    <source>
        <dbReference type="EMBL" id="MBM3226905.1"/>
    </source>
</evidence>
<dbReference type="AlphaFoldDB" id="A0A938B6Y6"/>
<comment type="caution">
    <text evidence="1">The sequence shown here is derived from an EMBL/GenBank/DDBJ whole genome shotgun (WGS) entry which is preliminary data.</text>
</comment>
<proteinExistence type="predicted"/>
<dbReference type="Proteomes" id="UP000712673">
    <property type="component" value="Unassembled WGS sequence"/>
</dbReference>
<gene>
    <name evidence="1" type="ORF">FJZ47_24325</name>
</gene>
<sequence length="222" mass="24438">MAVDPGDTLSLTSHGMQIERQSAPYVTLLADDTALLAYDATAPIPPLRDGNPAGYGLQGLREFAQGLLGIGLAQYLAQGLASGAEVPQAYLRHGIVYQVEVVFPDATSQRWSYGFDRQRQTVQRCPDDVSAQVRLCITASALVDWCLGRCSYFAVRTHSRRSAQVYDIVQTAQGIMAQEAALPDLLTHYILDAMPGAEHRGTDWLDYAIHLWSRGLDNKREE</sequence>
<accession>A0A938B6Y6</accession>
<dbReference type="EMBL" id="VGLS01001104">
    <property type="protein sequence ID" value="MBM3226905.1"/>
    <property type="molecule type" value="Genomic_DNA"/>
</dbReference>
<evidence type="ECO:0000313" key="2">
    <source>
        <dbReference type="Proteomes" id="UP000712673"/>
    </source>
</evidence>
<name>A0A938B6Y6_UNCTE</name>